<dbReference type="Gene3D" id="3.30.420.10">
    <property type="entry name" value="Ribonuclease H-like superfamily/Ribonuclease H"/>
    <property type="match status" value="1"/>
</dbReference>
<dbReference type="InterPro" id="IPR001598">
    <property type="entry name" value="Transposase_IS30_CS"/>
</dbReference>
<evidence type="ECO:0000256" key="2">
    <source>
        <dbReference type="ARBA" id="ARBA00006363"/>
    </source>
</evidence>
<dbReference type="EMBL" id="MAYW01000260">
    <property type="protein sequence ID" value="ODS30222.1"/>
    <property type="molecule type" value="Genomic_DNA"/>
</dbReference>
<evidence type="ECO:0000313" key="4">
    <source>
        <dbReference type="EMBL" id="ODS30222.1"/>
    </source>
</evidence>
<feature type="domain" description="Integrase catalytic" evidence="3">
    <location>
        <begin position="1"/>
        <end position="90"/>
    </location>
</feature>
<dbReference type="PATRIC" id="fig|1872076.5.peg.5604"/>
<dbReference type="InterPro" id="IPR012337">
    <property type="entry name" value="RNaseH-like_sf"/>
</dbReference>
<dbReference type="GO" id="GO:0015074">
    <property type="term" value="P:DNA integration"/>
    <property type="evidence" value="ECO:0007669"/>
    <property type="project" value="InterPro"/>
</dbReference>
<accession>A0A1E3X3U3</accession>
<name>A0A1E3X3U3_9BACT</name>
<dbReference type="PANTHER" id="PTHR10948">
    <property type="entry name" value="TRANSPOSASE"/>
    <property type="match status" value="1"/>
</dbReference>
<dbReference type="SUPFAM" id="SSF53098">
    <property type="entry name" value="Ribonuclease H-like"/>
    <property type="match status" value="1"/>
</dbReference>
<dbReference type="PANTHER" id="PTHR10948:SF23">
    <property type="entry name" value="TRANSPOSASE INSI FOR INSERTION SEQUENCE ELEMENT IS30A-RELATED"/>
    <property type="match status" value="1"/>
</dbReference>
<dbReference type="InterPro" id="IPR001584">
    <property type="entry name" value="Integrase_cat-core"/>
</dbReference>
<dbReference type="GO" id="GO:0005829">
    <property type="term" value="C:cytosol"/>
    <property type="evidence" value="ECO:0007669"/>
    <property type="project" value="TreeGrafter"/>
</dbReference>
<dbReference type="GO" id="GO:0006313">
    <property type="term" value="P:DNA transposition"/>
    <property type="evidence" value="ECO:0007669"/>
    <property type="project" value="InterPro"/>
</dbReference>
<proteinExistence type="inferred from homology"/>
<dbReference type="GO" id="GO:0004803">
    <property type="term" value="F:transposase activity"/>
    <property type="evidence" value="ECO:0007669"/>
    <property type="project" value="InterPro"/>
</dbReference>
<dbReference type="InterPro" id="IPR051917">
    <property type="entry name" value="Transposase-Integrase"/>
</dbReference>
<dbReference type="Proteomes" id="UP000094056">
    <property type="component" value="Unassembled WGS sequence"/>
</dbReference>
<dbReference type="InterPro" id="IPR036397">
    <property type="entry name" value="RNaseH_sf"/>
</dbReference>
<comment type="similarity">
    <text evidence="2">Belongs to the transposase IS30 family.</text>
</comment>
<reference evidence="4 5" key="1">
    <citation type="submission" date="2016-07" db="EMBL/GenBank/DDBJ databases">
        <title>Draft genome of Scalindua rubra, obtained from a brine-seawater interface in the Red Sea, sheds light on salt adaptation in anammox bacteria.</title>
        <authorList>
            <person name="Speth D.R."/>
            <person name="Lagkouvardos I."/>
            <person name="Wang Y."/>
            <person name="Qian P.-Y."/>
            <person name="Dutilh B.E."/>
            <person name="Jetten M.S."/>
        </authorList>
    </citation>
    <scope>NUCLEOTIDE SEQUENCE [LARGE SCALE GENOMIC DNA]</scope>
    <source>
        <strain evidence="4">BSI-1</strain>
    </source>
</reference>
<evidence type="ECO:0000313" key="5">
    <source>
        <dbReference type="Proteomes" id="UP000094056"/>
    </source>
</evidence>
<dbReference type="GO" id="GO:0003677">
    <property type="term" value="F:DNA binding"/>
    <property type="evidence" value="ECO:0007669"/>
    <property type="project" value="InterPro"/>
</dbReference>
<dbReference type="InterPro" id="IPR053392">
    <property type="entry name" value="Transposase_IS30-like"/>
</dbReference>
<dbReference type="PROSITE" id="PS50994">
    <property type="entry name" value="INTEGRASE"/>
    <property type="match status" value="1"/>
</dbReference>
<dbReference type="PROSITE" id="PS01043">
    <property type="entry name" value="TRANSPOSASE_IS30"/>
    <property type="match status" value="1"/>
</dbReference>
<comment type="caution">
    <text evidence="4">The sequence shown here is derived from an EMBL/GenBank/DDBJ whole genome shotgun (WGS) entry which is preliminary data.</text>
</comment>
<dbReference type="NCBIfam" id="NF033563">
    <property type="entry name" value="transpos_IS30"/>
    <property type="match status" value="1"/>
</dbReference>
<sequence length="105" mass="12119">MTSDNGKEFGNHETVAKGLECDFYFAHAYSSWERGTNENTNGLIRQYFPKNRDFRTITDKELIHAMKRLNNRPRKRLGYKTPNEVFFGRNVPTLSGESLTVALTT</sequence>
<evidence type="ECO:0000256" key="1">
    <source>
        <dbReference type="ARBA" id="ARBA00002190"/>
    </source>
</evidence>
<organism evidence="4 5">
    <name type="scientific">Candidatus Scalindua rubra</name>
    <dbReference type="NCBI Taxonomy" id="1872076"/>
    <lineage>
        <taxon>Bacteria</taxon>
        <taxon>Pseudomonadati</taxon>
        <taxon>Planctomycetota</taxon>
        <taxon>Candidatus Brocadiia</taxon>
        <taxon>Candidatus Brocadiales</taxon>
        <taxon>Candidatus Scalinduaceae</taxon>
        <taxon>Candidatus Scalindua</taxon>
    </lineage>
</organism>
<protein>
    <submittedName>
        <fullName evidence="4">Integrase core domain protein</fullName>
    </submittedName>
</protein>
<evidence type="ECO:0000259" key="3">
    <source>
        <dbReference type="PROSITE" id="PS50994"/>
    </source>
</evidence>
<dbReference type="AlphaFoldDB" id="A0A1E3X3U3"/>
<gene>
    <name evidence="4" type="ORF">SCARUB_04664</name>
</gene>
<comment type="function">
    <text evidence="1">Required for the transposition of the insertion element.</text>
</comment>